<dbReference type="CDD" id="cd09274">
    <property type="entry name" value="RNase_HI_RT_Ty3"/>
    <property type="match status" value="1"/>
</dbReference>
<dbReference type="Gene3D" id="2.40.50.40">
    <property type="match status" value="1"/>
</dbReference>
<evidence type="ECO:0000256" key="5">
    <source>
        <dbReference type="ARBA" id="ARBA00022670"/>
    </source>
</evidence>
<dbReference type="FunFam" id="1.10.340.70:FF:000001">
    <property type="entry name" value="Retrovirus-related Pol polyprotein from transposon gypsy-like Protein"/>
    <property type="match status" value="1"/>
</dbReference>
<evidence type="ECO:0000259" key="22">
    <source>
        <dbReference type="PROSITE" id="PS50878"/>
    </source>
</evidence>
<evidence type="ECO:0000256" key="15">
    <source>
        <dbReference type="ARBA" id="ARBA00022918"/>
    </source>
</evidence>
<dbReference type="PANTHER" id="PTHR37984:SF5">
    <property type="entry name" value="PROTEIN NYNRIN-LIKE"/>
    <property type="match status" value="1"/>
</dbReference>
<dbReference type="Pfam" id="PF24626">
    <property type="entry name" value="SH3_Tf2-1"/>
    <property type="match status" value="1"/>
</dbReference>
<feature type="compositionally biased region" description="Gly residues" evidence="20">
    <location>
        <begin position="1147"/>
        <end position="1158"/>
    </location>
</feature>
<dbReference type="Pfam" id="PF00078">
    <property type="entry name" value="RVT_1"/>
    <property type="match status" value="1"/>
</dbReference>
<evidence type="ECO:0000256" key="2">
    <source>
        <dbReference type="ARBA" id="ARBA00010879"/>
    </source>
</evidence>
<dbReference type="CDD" id="cd00024">
    <property type="entry name" value="CD_CSD"/>
    <property type="match status" value="1"/>
</dbReference>
<dbReference type="EC" id="3.1.26.4" evidence="3"/>
<evidence type="ECO:0000256" key="9">
    <source>
        <dbReference type="ARBA" id="ARBA00022723"/>
    </source>
</evidence>
<keyword evidence="5" id="KW-0645">Protease</keyword>
<evidence type="ECO:0000313" key="24">
    <source>
        <dbReference type="Ensembl" id="ENSSAUP00010045627.1"/>
    </source>
</evidence>
<dbReference type="GO" id="GO:0003887">
    <property type="term" value="F:DNA-directed DNA polymerase activity"/>
    <property type="evidence" value="ECO:0007669"/>
    <property type="project" value="UniProtKB-KW"/>
</dbReference>
<dbReference type="OMA" id="HYHEYLA"/>
<reference evidence="24" key="1">
    <citation type="submission" date="2021-04" db="EMBL/GenBank/DDBJ databases">
        <authorList>
            <consortium name="Wellcome Sanger Institute Data Sharing"/>
        </authorList>
    </citation>
    <scope>NUCLEOTIDE SEQUENCE [LARGE SCALE GENOMIC DNA]</scope>
</reference>
<evidence type="ECO:0000256" key="17">
    <source>
        <dbReference type="ARBA" id="ARBA00023125"/>
    </source>
</evidence>
<keyword evidence="9" id="KW-0479">Metal-binding</keyword>
<dbReference type="GO" id="GO:0006310">
    <property type="term" value="P:DNA recombination"/>
    <property type="evidence" value="ECO:0007669"/>
    <property type="project" value="UniProtKB-KW"/>
</dbReference>
<dbReference type="InterPro" id="IPR043502">
    <property type="entry name" value="DNA/RNA_pol_sf"/>
</dbReference>
<keyword evidence="17" id="KW-0238">DNA-binding</keyword>
<evidence type="ECO:0000256" key="20">
    <source>
        <dbReference type="SAM" id="MobiDB-lite"/>
    </source>
</evidence>
<dbReference type="Pfam" id="PF00665">
    <property type="entry name" value="rve"/>
    <property type="match status" value="1"/>
</dbReference>
<dbReference type="Gene3D" id="3.30.420.10">
    <property type="entry name" value="Ribonuclease H-like superfamily/Ribonuclease H"/>
    <property type="match status" value="1"/>
</dbReference>
<dbReference type="InterPro" id="IPR050951">
    <property type="entry name" value="Retrovirus_Pol_polyprotein"/>
</dbReference>
<keyword evidence="18" id="KW-0233">DNA recombination</keyword>
<keyword evidence="6" id="KW-0808">Transferase</keyword>
<dbReference type="SUPFAM" id="SSF54160">
    <property type="entry name" value="Chromo domain-like"/>
    <property type="match status" value="1"/>
</dbReference>
<sequence length="1158" mass="130578">MQLGRTRLSLEERQRRMVEGRCLYCGLSGHYIATCPRRGSAPPCKVKVLTSSTLSISNPAKLPVTVTLTSPSQTIVTPVFIDSGSDANFMDFALVSSLSLKTYRLQTPIEAFALDGRLICKVTNRTQSLLLSFPDSHTERISFHVFKAPQHPLILGHPWLSSHNPHIDWNTNQVISWGKECRGKCFPAPKALSPAEDAKYPDLSRVPSCYHQLKEVFNKARALSLPPHRPYDCAIELLPGTSPPKGRLYSLSRPETLAMKKYIDDSLAAGIIRPSSSPAGAGFFFVDKKDKSLRPCIDYRGLNDITIKNRYPLPLIASAFESLQGAKWFTKLDLRNAYHLVRIREGDEWKTAFNTPSGHYEYLVMPFGLTNAPGVFQALVNDVLRDFLNDFVFVYLDDILIFSPDEQAHIQHVTQVLQRLLQHQLYVKAEKCEFHVHSVSFLGFRVSQGKVAMDQEKVRAVADWLVPTSRKEVQRFLGFANFYRKFIRNFSSIAAPLHALTSPKTLFQWNTRADAAYSTLKRSFSSAPILTLPDHERQFIVEVDASDVGIGAVLSQRSAADGRLHPCAFLSKRLSPAEKNYDVGNRELLAVKVALEEWRHWLEGAQAPFLVWTDHKNLEYLKKAKRLNARQARWALFFTRFNFTLSYRPGSKNTKPDALSRLFSARSNGQSDSTILPLSCVVGAVSWEVEAQVLRANVNNPPPAGCPPNRLFVPNPLRSQVIHWAHASRLSCHPGVKRTLFVTRQRFWWPAMERDITDYVTACPVCAQCKTSRHPVAGLLRPLPVPQRPWSDISVDFVTGLPPSEGNTAILTVVDRFSKMAHFIPLQKLPSAKETAEVMLQHVFRLHGLPRDIVSDRGPQFVSQFWQTFCRLLGATASLSSGYHPQSNGQTERLNQVLETSLRCLATQNPGSWSKHLIWAEYAHNSLPSSSSGFSPFHCVYGYQPPLFPALEEEVNVPSALALVRRCRRIWDTARRSLLHRSDQYKVAADRRRSKGPTYLEGQRVWLSTKNLPLRHVEARKLAPRFVGPFIISKVINPVAVKLKLPRTMRVHPTFHISQVKPARESALVPASRTPPPPRIVDGGPVFTVRKLLAVRRRGRGFQYLVDWEGYGPEERSWVPTRHIVDPHLIRDFHRERPGEPRPPGVGRWGGGTVTSPS</sequence>
<keyword evidence="15" id="KW-0695">RNA-directed DNA polymerase</keyword>
<feature type="domain" description="Chromo" evidence="21">
    <location>
        <begin position="1087"/>
        <end position="1145"/>
    </location>
</feature>
<dbReference type="InterPro" id="IPR056924">
    <property type="entry name" value="SH3_Tf2-1"/>
</dbReference>
<keyword evidence="8" id="KW-0540">Nuclease</keyword>
<dbReference type="FunFam" id="3.30.420.10:FF:000032">
    <property type="entry name" value="Retrovirus-related Pol polyprotein from transposon 297-like Protein"/>
    <property type="match status" value="1"/>
</dbReference>
<dbReference type="InterPro" id="IPR041588">
    <property type="entry name" value="Integrase_H2C2"/>
</dbReference>
<dbReference type="GO" id="GO:0004523">
    <property type="term" value="F:RNA-DNA hybrid ribonuclease activity"/>
    <property type="evidence" value="ECO:0007669"/>
    <property type="project" value="UniProtKB-EC"/>
</dbReference>
<dbReference type="CDD" id="cd01647">
    <property type="entry name" value="RT_LTR"/>
    <property type="match status" value="1"/>
</dbReference>
<evidence type="ECO:0000259" key="23">
    <source>
        <dbReference type="PROSITE" id="PS50994"/>
    </source>
</evidence>
<dbReference type="InterPro" id="IPR000477">
    <property type="entry name" value="RT_dom"/>
</dbReference>
<dbReference type="InterPro" id="IPR012337">
    <property type="entry name" value="RNaseH-like_sf"/>
</dbReference>
<dbReference type="InterPro" id="IPR016197">
    <property type="entry name" value="Chromo-like_dom_sf"/>
</dbReference>
<evidence type="ECO:0000256" key="18">
    <source>
        <dbReference type="ARBA" id="ARBA00023172"/>
    </source>
</evidence>
<dbReference type="GO" id="GO:0003677">
    <property type="term" value="F:DNA binding"/>
    <property type="evidence" value="ECO:0007669"/>
    <property type="project" value="UniProtKB-KW"/>
</dbReference>
<organism evidence="24 25">
    <name type="scientific">Sparus aurata</name>
    <name type="common">Gilthead sea bream</name>
    <dbReference type="NCBI Taxonomy" id="8175"/>
    <lineage>
        <taxon>Eukaryota</taxon>
        <taxon>Metazoa</taxon>
        <taxon>Chordata</taxon>
        <taxon>Craniata</taxon>
        <taxon>Vertebrata</taxon>
        <taxon>Euteleostomi</taxon>
        <taxon>Actinopterygii</taxon>
        <taxon>Neopterygii</taxon>
        <taxon>Teleostei</taxon>
        <taxon>Neoteleostei</taxon>
        <taxon>Acanthomorphata</taxon>
        <taxon>Eupercaria</taxon>
        <taxon>Spariformes</taxon>
        <taxon>Sparidae</taxon>
        <taxon>Sparus</taxon>
    </lineage>
</organism>
<dbReference type="PROSITE" id="PS50013">
    <property type="entry name" value="CHROMO_2"/>
    <property type="match status" value="1"/>
</dbReference>
<dbReference type="Gene3D" id="1.10.340.70">
    <property type="match status" value="1"/>
</dbReference>
<name>A0A671X3A8_SPAAU</name>
<dbReference type="CDD" id="cd00303">
    <property type="entry name" value="retropepsin_like"/>
    <property type="match status" value="1"/>
</dbReference>
<dbReference type="InterPro" id="IPR041373">
    <property type="entry name" value="RT_RNaseH"/>
</dbReference>
<dbReference type="InterPro" id="IPR043128">
    <property type="entry name" value="Rev_trsase/Diguanyl_cyclase"/>
</dbReference>
<dbReference type="Pfam" id="PF17917">
    <property type="entry name" value="RT_RNaseH"/>
    <property type="match status" value="1"/>
</dbReference>
<dbReference type="Gene3D" id="3.10.20.370">
    <property type="match status" value="1"/>
</dbReference>
<keyword evidence="10" id="KW-0064">Aspartyl protease</keyword>
<comment type="similarity">
    <text evidence="2">Belongs to the beta type-B retroviral polymerase family. HERV class-II K(HML-2) pol subfamily.</text>
</comment>
<dbReference type="FunFam" id="3.30.70.270:FF:000020">
    <property type="entry name" value="Transposon Tf2-6 polyprotein-like Protein"/>
    <property type="match status" value="1"/>
</dbReference>
<dbReference type="InterPro" id="IPR021109">
    <property type="entry name" value="Peptidase_aspartic_dom_sf"/>
</dbReference>
<evidence type="ECO:0000256" key="6">
    <source>
        <dbReference type="ARBA" id="ARBA00022679"/>
    </source>
</evidence>
<evidence type="ECO:0000256" key="13">
    <source>
        <dbReference type="ARBA" id="ARBA00022842"/>
    </source>
</evidence>
<feature type="domain" description="Reverse transcriptase" evidence="22">
    <location>
        <begin position="267"/>
        <end position="446"/>
    </location>
</feature>
<reference evidence="24" key="3">
    <citation type="submission" date="2025-09" db="UniProtKB">
        <authorList>
            <consortium name="Ensembl"/>
        </authorList>
    </citation>
    <scope>IDENTIFICATION</scope>
</reference>
<keyword evidence="12" id="KW-0378">Hydrolase</keyword>
<dbReference type="SUPFAM" id="SSF53098">
    <property type="entry name" value="Ribonuclease H-like"/>
    <property type="match status" value="1"/>
</dbReference>
<evidence type="ECO:0000256" key="11">
    <source>
        <dbReference type="ARBA" id="ARBA00022759"/>
    </source>
</evidence>
<dbReference type="EC" id="2.7.7.49" evidence="4"/>
<dbReference type="Pfam" id="PF00385">
    <property type="entry name" value="Chromo"/>
    <property type="match status" value="1"/>
</dbReference>
<dbReference type="SUPFAM" id="SSF56672">
    <property type="entry name" value="DNA/RNA polymerases"/>
    <property type="match status" value="1"/>
</dbReference>
<evidence type="ECO:0000256" key="3">
    <source>
        <dbReference type="ARBA" id="ARBA00012180"/>
    </source>
</evidence>
<keyword evidence="11" id="KW-0255">Endonuclease</keyword>
<dbReference type="PROSITE" id="PS50878">
    <property type="entry name" value="RT_POL"/>
    <property type="match status" value="1"/>
</dbReference>
<dbReference type="InterPro" id="IPR001584">
    <property type="entry name" value="Integrase_cat-core"/>
</dbReference>
<dbReference type="PANTHER" id="PTHR37984">
    <property type="entry name" value="PROTEIN CBG26694"/>
    <property type="match status" value="1"/>
</dbReference>
<evidence type="ECO:0000256" key="12">
    <source>
        <dbReference type="ARBA" id="ARBA00022801"/>
    </source>
</evidence>
<dbReference type="GO" id="GO:0006508">
    <property type="term" value="P:proteolysis"/>
    <property type="evidence" value="ECO:0007669"/>
    <property type="project" value="UniProtKB-KW"/>
</dbReference>
<dbReference type="Gene3D" id="2.40.70.10">
    <property type="entry name" value="Acid Proteases"/>
    <property type="match status" value="1"/>
</dbReference>
<dbReference type="Proteomes" id="UP000472265">
    <property type="component" value="Chromosome 21"/>
</dbReference>
<reference evidence="24" key="2">
    <citation type="submission" date="2025-08" db="UniProtKB">
        <authorList>
            <consortium name="Ensembl"/>
        </authorList>
    </citation>
    <scope>IDENTIFICATION</scope>
</reference>
<evidence type="ECO:0000313" key="25">
    <source>
        <dbReference type="Proteomes" id="UP000472265"/>
    </source>
</evidence>
<dbReference type="GO" id="GO:0004190">
    <property type="term" value="F:aspartic-type endopeptidase activity"/>
    <property type="evidence" value="ECO:0007669"/>
    <property type="project" value="UniProtKB-KW"/>
</dbReference>
<feature type="domain" description="Integrase catalytic" evidence="23">
    <location>
        <begin position="785"/>
        <end position="944"/>
    </location>
</feature>
<dbReference type="Pfam" id="PF17921">
    <property type="entry name" value="Integrase_H2C2"/>
    <property type="match status" value="1"/>
</dbReference>
<keyword evidence="13" id="KW-0460">Magnesium</keyword>
<keyword evidence="16" id="KW-0239">DNA-directed DNA polymerase</keyword>
<evidence type="ECO:0000256" key="10">
    <source>
        <dbReference type="ARBA" id="ARBA00022750"/>
    </source>
</evidence>
<proteinExistence type="inferred from homology"/>
<accession>A0A671X3A8</accession>
<dbReference type="Gene3D" id="3.30.70.270">
    <property type="match status" value="2"/>
</dbReference>
<evidence type="ECO:0000256" key="14">
    <source>
        <dbReference type="ARBA" id="ARBA00022908"/>
    </source>
</evidence>
<dbReference type="PROSITE" id="PS50994">
    <property type="entry name" value="INTEGRASE"/>
    <property type="match status" value="1"/>
</dbReference>
<dbReference type="GO" id="GO:0003964">
    <property type="term" value="F:RNA-directed DNA polymerase activity"/>
    <property type="evidence" value="ECO:0007669"/>
    <property type="project" value="UniProtKB-KW"/>
</dbReference>
<keyword evidence="14" id="KW-0229">DNA integration</keyword>
<dbReference type="InterPro" id="IPR000953">
    <property type="entry name" value="Chromo/chromo_shadow_dom"/>
</dbReference>
<dbReference type="InParanoid" id="A0A671X3A8"/>
<dbReference type="InterPro" id="IPR036397">
    <property type="entry name" value="RNaseH_sf"/>
</dbReference>
<comment type="subcellular location">
    <subcellularLocation>
        <location evidence="1">Nucleus</location>
    </subcellularLocation>
</comment>
<dbReference type="GO" id="GO:0046872">
    <property type="term" value="F:metal ion binding"/>
    <property type="evidence" value="ECO:0007669"/>
    <property type="project" value="UniProtKB-KW"/>
</dbReference>
<evidence type="ECO:0000256" key="16">
    <source>
        <dbReference type="ARBA" id="ARBA00022932"/>
    </source>
</evidence>
<dbReference type="AlphaFoldDB" id="A0A671X3A8"/>
<feature type="region of interest" description="Disordered" evidence="20">
    <location>
        <begin position="1134"/>
        <end position="1158"/>
    </location>
</feature>
<dbReference type="GO" id="GO:0005634">
    <property type="term" value="C:nucleus"/>
    <property type="evidence" value="ECO:0007669"/>
    <property type="project" value="UniProtKB-SubCell"/>
</dbReference>
<keyword evidence="25" id="KW-1185">Reference proteome</keyword>
<dbReference type="SMART" id="SM00298">
    <property type="entry name" value="CHROMO"/>
    <property type="match status" value="1"/>
</dbReference>
<protein>
    <recommendedName>
        <fullName evidence="19">Gypsy retrotransposon integrase-like protein 1</fullName>
        <ecNumber evidence="4">2.7.7.49</ecNumber>
        <ecNumber evidence="3">3.1.26.4</ecNumber>
    </recommendedName>
</protein>
<dbReference type="FunFam" id="3.10.20.370:FF:000003">
    <property type="entry name" value="Transposon Tf2-6 polyprotein"/>
    <property type="match status" value="1"/>
</dbReference>
<evidence type="ECO:0000256" key="4">
    <source>
        <dbReference type="ARBA" id="ARBA00012493"/>
    </source>
</evidence>
<dbReference type="Ensembl" id="ENSSAUT00010047965.1">
    <property type="protein sequence ID" value="ENSSAUP00010045627.1"/>
    <property type="gene ID" value="ENSSAUG00010019033.1"/>
</dbReference>
<dbReference type="Gene3D" id="3.10.10.10">
    <property type="entry name" value="HIV Type 1 Reverse Transcriptase, subunit A, domain 1"/>
    <property type="match status" value="1"/>
</dbReference>
<evidence type="ECO:0000256" key="8">
    <source>
        <dbReference type="ARBA" id="ARBA00022722"/>
    </source>
</evidence>
<dbReference type="InterPro" id="IPR023780">
    <property type="entry name" value="Chromo_domain"/>
</dbReference>
<dbReference type="GeneTree" id="ENSGT01060000248608"/>
<keyword evidence="7" id="KW-0548">Nucleotidyltransferase</keyword>
<evidence type="ECO:0000256" key="7">
    <source>
        <dbReference type="ARBA" id="ARBA00022695"/>
    </source>
</evidence>
<evidence type="ECO:0000259" key="21">
    <source>
        <dbReference type="PROSITE" id="PS50013"/>
    </source>
</evidence>
<evidence type="ECO:0000256" key="1">
    <source>
        <dbReference type="ARBA" id="ARBA00004123"/>
    </source>
</evidence>
<evidence type="ECO:0000256" key="19">
    <source>
        <dbReference type="ARBA" id="ARBA00039658"/>
    </source>
</evidence>
<dbReference type="GO" id="GO:0015074">
    <property type="term" value="P:DNA integration"/>
    <property type="evidence" value="ECO:0007669"/>
    <property type="project" value="UniProtKB-KW"/>
</dbReference>